<dbReference type="Gene3D" id="3.10.450.240">
    <property type="match status" value="1"/>
</dbReference>
<reference evidence="3" key="1">
    <citation type="journal article" date="2019" name="Int. J. Syst. Evol. Microbiol.">
        <title>The Global Catalogue of Microorganisms (GCM) 10K type strain sequencing project: providing services to taxonomists for standard genome sequencing and annotation.</title>
        <authorList>
            <consortium name="The Broad Institute Genomics Platform"/>
            <consortium name="The Broad Institute Genome Sequencing Center for Infectious Disease"/>
            <person name="Wu L."/>
            <person name="Ma J."/>
        </authorList>
    </citation>
    <scope>NUCLEOTIDE SEQUENCE [LARGE SCALE GENOMIC DNA]</scope>
    <source>
        <strain evidence="3">CCUG 54329</strain>
    </source>
</reference>
<accession>A0ABW3P5Q4</accession>
<dbReference type="PIRSF" id="PIRSF031890">
    <property type="entry name" value="UCP031890_transporter_Tim44"/>
    <property type="match status" value="1"/>
</dbReference>
<dbReference type="Pfam" id="PF04280">
    <property type="entry name" value="Tim44"/>
    <property type="match status" value="1"/>
</dbReference>
<organism evidence="2 3">
    <name type="scientific">Sphingobium olei</name>
    <dbReference type="NCBI Taxonomy" id="420955"/>
    <lineage>
        <taxon>Bacteria</taxon>
        <taxon>Pseudomonadati</taxon>
        <taxon>Pseudomonadota</taxon>
        <taxon>Alphaproteobacteria</taxon>
        <taxon>Sphingomonadales</taxon>
        <taxon>Sphingomonadaceae</taxon>
        <taxon>Sphingobium</taxon>
    </lineage>
</organism>
<name>A0ABW3P5Q4_9SPHN</name>
<dbReference type="SUPFAM" id="SSF54427">
    <property type="entry name" value="NTF2-like"/>
    <property type="match status" value="1"/>
</dbReference>
<evidence type="ECO:0000313" key="3">
    <source>
        <dbReference type="Proteomes" id="UP001597203"/>
    </source>
</evidence>
<sequence>MYVIVILAMIAGFLALRLYSVLGKRTGHEQEPAPRAADERPKVTVLQPGPVAQQGSDSVRLAEGLIAPGAESGVRALIAADRSFDVPQFVEGAKSAYRMVLEAFWRGDRDELAWLCDPEVQASFEEAIAAREAEGHVLDNRLVRIEKAQIVEARMDGRIAEVALRFEADIAAVTRDKDGNVVAGSLTDAVGTRDIWTFTRDIRSADPNWKLSETDEA</sequence>
<proteinExistence type="predicted"/>
<dbReference type="Proteomes" id="UP001597203">
    <property type="component" value="Unassembled WGS sequence"/>
</dbReference>
<evidence type="ECO:0000259" key="1">
    <source>
        <dbReference type="SMART" id="SM00978"/>
    </source>
</evidence>
<dbReference type="NCBIfam" id="NF033779">
    <property type="entry name" value="Tim44_TimA_adap"/>
    <property type="match status" value="1"/>
</dbReference>
<dbReference type="EMBL" id="JBHTLS010000133">
    <property type="protein sequence ID" value="MFD1106629.1"/>
    <property type="molecule type" value="Genomic_DNA"/>
</dbReference>
<dbReference type="PANTHER" id="PTHR41542:SF1">
    <property type="entry name" value="BLL5807 PROTEIN"/>
    <property type="match status" value="1"/>
</dbReference>
<evidence type="ECO:0000313" key="2">
    <source>
        <dbReference type="EMBL" id="MFD1106629.1"/>
    </source>
</evidence>
<dbReference type="PANTHER" id="PTHR41542">
    <property type="entry name" value="BLL5807 PROTEIN"/>
    <property type="match status" value="1"/>
</dbReference>
<dbReference type="InterPro" id="IPR032710">
    <property type="entry name" value="NTF2-like_dom_sf"/>
</dbReference>
<feature type="domain" description="Tim44-like" evidence="1">
    <location>
        <begin position="70"/>
        <end position="216"/>
    </location>
</feature>
<dbReference type="SMART" id="SM00978">
    <property type="entry name" value="Tim44"/>
    <property type="match status" value="1"/>
</dbReference>
<gene>
    <name evidence="2" type="ORF">ACFQ24_17330</name>
</gene>
<comment type="caution">
    <text evidence="2">The sequence shown here is derived from an EMBL/GenBank/DDBJ whole genome shotgun (WGS) entry which is preliminary data.</text>
</comment>
<dbReference type="InterPro" id="IPR007379">
    <property type="entry name" value="Tim44-like_dom"/>
</dbReference>
<dbReference type="RefSeq" id="WP_380913488.1">
    <property type="nucleotide sequence ID" value="NZ_JBHTLS010000133.1"/>
</dbReference>
<protein>
    <submittedName>
        <fullName evidence="2">Tim44/TimA family putative adaptor protein</fullName>
    </submittedName>
</protein>
<dbReference type="InterPro" id="IPR016985">
    <property type="entry name" value="UCP031890_Tim44-rel"/>
</dbReference>
<keyword evidence="3" id="KW-1185">Reference proteome</keyword>